<keyword evidence="2" id="KW-1185">Reference proteome</keyword>
<accession>A0ABV2PMK6</accession>
<name>A0ABV2PMK6_9BACI</name>
<evidence type="ECO:0000313" key="1">
    <source>
        <dbReference type="EMBL" id="MET4562177.1"/>
    </source>
</evidence>
<evidence type="ECO:0008006" key="3">
    <source>
        <dbReference type="Google" id="ProtNLM"/>
    </source>
</evidence>
<protein>
    <recommendedName>
        <fullName evidence="3">Phage protein</fullName>
    </recommendedName>
</protein>
<proteinExistence type="predicted"/>
<organism evidence="1 2">
    <name type="scientific">Lysinibacillus parviboronicapiens</name>
    <dbReference type="NCBI Taxonomy" id="436516"/>
    <lineage>
        <taxon>Bacteria</taxon>
        <taxon>Bacillati</taxon>
        <taxon>Bacillota</taxon>
        <taxon>Bacilli</taxon>
        <taxon>Bacillales</taxon>
        <taxon>Bacillaceae</taxon>
        <taxon>Lysinibacillus</taxon>
    </lineage>
</organism>
<dbReference type="RefSeq" id="WP_354472361.1">
    <property type="nucleotide sequence ID" value="NZ_JBEPSB010000018.1"/>
</dbReference>
<sequence length="88" mass="10137">MAFTPKTKEFTSEAGNNYTFQNVPNSKQAEIIDDGTGLHGKVLNSRMMPLMLKHVVVIPNELKMDDFDTWEELEEVTSEAFQFLRTRQ</sequence>
<dbReference type="EMBL" id="JBEPSB010000018">
    <property type="protein sequence ID" value="MET4562177.1"/>
    <property type="molecule type" value="Genomic_DNA"/>
</dbReference>
<reference evidence="1 2" key="1">
    <citation type="submission" date="2024-06" db="EMBL/GenBank/DDBJ databases">
        <title>Sorghum-associated microbial communities from plants grown in Nebraska, USA.</title>
        <authorList>
            <person name="Schachtman D."/>
        </authorList>
    </citation>
    <scope>NUCLEOTIDE SEQUENCE [LARGE SCALE GENOMIC DNA]</scope>
    <source>
        <strain evidence="1 2">736</strain>
    </source>
</reference>
<evidence type="ECO:0000313" key="2">
    <source>
        <dbReference type="Proteomes" id="UP001549363"/>
    </source>
</evidence>
<gene>
    <name evidence="1" type="ORF">ABIA69_003363</name>
</gene>
<comment type="caution">
    <text evidence="1">The sequence shown here is derived from an EMBL/GenBank/DDBJ whole genome shotgun (WGS) entry which is preliminary data.</text>
</comment>
<dbReference type="Proteomes" id="UP001549363">
    <property type="component" value="Unassembled WGS sequence"/>
</dbReference>